<evidence type="ECO:0000313" key="1">
    <source>
        <dbReference type="EMBL" id="MFD2608503.1"/>
    </source>
</evidence>
<name>A0ABW5P2B1_9DEIO</name>
<proteinExistence type="predicted"/>
<sequence>MTHAFSLPSDLVLTPRPSARVTCTLTRALLRRCDGHTTLAEVARQLPFPAALSRALARRAVTRQWAAATTRPDWQERLAAVPGLNVAALLQEASTLIQASATQTGEEQQRDLHLAVQLLLRRKQRQMDAVLDDLEASDWAA</sequence>
<keyword evidence="2" id="KW-1185">Reference proteome</keyword>
<dbReference type="EMBL" id="JBHUMK010000012">
    <property type="protein sequence ID" value="MFD2608503.1"/>
    <property type="molecule type" value="Genomic_DNA"/>
</dbReference>
<reference evidence="2" key="1">
    <citation type="journal article" date="2019" name="Int. J. Syst. Evol. Microbiol.">
        <title>The Global Catalogue of Microorganisms (GCM) 10K type strain sequencing project: providing services to taxonomists for standard genome sequencing and annotation.</title>
        <authorList>
            <consortium name="The Broad Institute Genomics Platform"/>
            <consortium name="The Broad Institute Genome Sequencing Center for Infectious Disease"/>
            <person name="Wu L."/>
            <person name="Ma J."/>
        </authorList>
    </citation>
    <scope>NUCLEOTIDE SEQUENCE [LARGE SCALE GENOMIC DNA]</scope>
    <source>
        <strain evidence="2">KCTC 33842</strain>
    </source>
</reference>
<dbReference type="Proteomes" id="UP001597475">
    <property type="component" value="Unassembled WGS sequence"/>
</dbReference>
<dbReference type="RefSeq" id="WP_386843081.1">
    <property type="nucleotide sequence ID" value="NZ_JBHUMK010000012.1"/>
</dbReference>
<protein>
    <submittedName>
        <fullName evidence="1">Uncharacterized protein</fullName>
    </submittedName>
</protein>
<comment type="caution">
    <text evidence="1">The sequence shown here is derived from an EMBL/GenBank/DDBJ whole genome shotgun (WGS) entry which is preliminary data.</text>
</comment>
<evidence type="ECO:0000313" key="2">
    <source>
        <dbReference type="Proteomes" id="UP001597475"/>
    </source>
</evidence>
<gene>
    <name evidence="1" type="ORF">ACFSR9_03490</name>
</gene>
<accession>A0ABW5P2B1</accession>
<organism evidence="1 2">
    <name type="scientific">Deinococcus taklimakanensis</name>
    <dbReference type="NCBI Taxonomy" id="536443"/>
    <lineage>
        <taxon>Bacteria</taxon>
        <taxon>Thermotogati</taxon>
        <taxon>Deinococcota</taxon>
        <taxon>Deinococci</taxon>
        <taxon>Deinococcales</taxon>
        <taxon>Deinococcaceae</taxon>
        <taxon>Deinococcus</taxon>
    </lineage>
</organism>